<protein>
    <submittedName>
        <fullName evidence="1">Uncharacterized protein</fullName>
    </submittedName>
</protein>
<accession>A0A1H9PPS3</accession>
<sequence length="45" mass="5121">MVHTNPDQEAGRYRDLHTASFGEEVMLPEPVGFALQTETLKNYAR</sequence>
<gene>
    <name evidence="1" type="ORF">SAMN05421870_102163</name>
</gene>
<keyword evidence="2" id="KW-1185">Reference proteome</keyword>
<reference evidence="2" key="1">
    <citation type="submission" date="2016-10" db="EMBL/GenBank/DDBJ databases">
        <authorList>
            <person name="Varghese N."/>
            <person name="Submissions S."/>
        </authorList>
    </citation>
    <scope>NUCLEOTIDE SEQUENCE [LARGE SCALE GENOMIC DNA]</scope>
    <source>
        <strain evidence="2">CGMCC 4.6825</strain>
    </source>
</reference>
<evidence type="ECO:0000313" key="2">
    <source>
        <dbReference type="Proteomes" id="UP000182841"/>
    </source>
</evidence>
<evidence type="ECO:0000313" key="1">
    <source>
        <dbReference type="EMBL" id="SER50080.1"/>
    </source>
</evidence>
<dbReference type="Proteomes" id="UP000182841">
    <property type="component" value="Unassembled WGS sequence"/>
</dbReference>
<name>A0A1H9PPS3_9ACTN</name>
<proteinExistence type="predicted"/>
<dbReference type="EMBL" id="FOGO01000002">
    <property type="protein sequence ID" value="SER50080.1"/>
    <property type="molecule type" value="Genomic_DNA"/>
</dbReference>
<organism evidence="1 2">
    <name type="scientific">Streptomyces qinglanensis</name>
    <dbReference type="NCBI Taxonomy" id="943816"/>
    <lineage>
        <taxon>Bacteria</taxon>
        <taxon>Bacillati</taxon>
        <taxon>Actinomycetota</taxon>
        <taxon>Actinomycetes</taxon>
        <taxon>Kitasatosporales</taxon>
        <taxon>Streptomycetaceae</taxon>
        <taxon>Streptomyces</taxon>
    </lineage>
</organism>
<dbReference type="AlphaFoldDB" id="A0A1H9PPS3"/>